<dbReference type="PANTHER" id="PTHR34823">
    <property type="entry name" value="GLCNAC-BINDING PROTEIN A"/>
    <property type="match status" value="1"/>
</dbReference>
<dbReference type="InterPro" id="IPR004302">
    <property type="entry name" value="Cellulose/chitin-bd_N"/>
</dbReference>
<dbReference type="Pfam" id="PF03067">
    <property type="entry name" value="LPMO_10"/>
    <property type="match status" value="1"/>
</dbReference>
<dbReference type="Gene3D" id="2.70.50.50">
    <property type="entry name" value="chitin-binding protein cbp21"/>
    <property type="match status" value="1"/>
</dbReference>
<dbReference type="EMBL" id="BAAANL010000010">
    <property type="protein sequence ID" value="GAA1874950.1"/>
    <property type="molecule type" value="Genomic_DNA"/>
</dbReference>
<dbReference type="SMART" id="SM00495">
    <property type="entry name" value="ChtBD3"/>
    <property type="match status" value="1"/>
</dbReference>
<gene>
    <name evidence="4" type="ORF">GCM10009751_38230</name>
</gene>
<keyword evidence="1" id="KW-0732">Signal</keyword>
<organism evidence="4 5">
    <name type="scientific">Myceligenerans crystallogenes</name>
    <dbReference type="NCBI Taxonomy" id="316335"/>
    <lineage>
        <taxon>Bacteria</taxon>
        <taxon>Bacillati</taxon>
        <taxon>Actinomycetota</taxon>
        <taxon>Actinomycetes</taxon>
        <taxon>Micrococcales</taxon>
        <taxon>Promicromonosporaceae</taxon>
        <taxon>Myceligenerans</taxon>
    </lineage>
</organism>
<dbReference type="InterPro" id="IPR014756">
    <property type="entry name" value="Ig_E-set"/>
</dbReference>
<evidence type="ECO:0000256" key="2">
    <source>
        <dbReference type="ARBA" id="ARBA00022801"/>
    </source>
</evidence>
<dbReference type="Proteomes" id="UP001501094">
    <property type="component" value="Unassembled WGS sequence"/>
</dbReference>
<dbReference type="SUPFAM" id="SSF51055">
    <property type="entry name" value="Carbohydrate binding domain"/>
    <property type="match status" value="1"/>
</dbReference>
<keyword evidence="4" id="KW-0503">Monooxygenase</keyword>
<feature type="domain" description="Chitin-binding type-3" evidence="3">
    <location>
        <begin position="206"/>
        <end position="251"/>
    </location>
</feature>
<dbReference type="InterPro" id="IPR036573">
    <property type="entry name" value="CBM_sf_5/12"/>
</dbReference>
<accession>A0ABP4ZZK3</accession>
<dbReference type="RefSeq" id="WP_344106139.1">
    <property type="nucleotide sequence ID" value="NZ_BAAANL010000010.1"/>
</dbReference>
<keyword evidence="2" id="KW-0378">Hydrolase</keyword>
<evidence type="ECO:0000259" key="3">
    <source>
        <dbReference type="SMART" id="SM00495"/>
    </source>
</evidence>
<dbReference type="CDD" id="cd21177">
    <property type="entry name" value="LPMO_AA10"/>
    <property type="match status" value="1"/>
</dbReference>
<sequence length="254" mass="26816">MKGTIPATHRLAPARLPADSPARTALTALAALALAVTVLWAAPTPSAQAHGWVSDPPSRQAQCAGGAVSHDCQGIQYEPQSVEAPKGSLQCSGGSRFTNLDDDSLGWRRAAIGSTHTFTWTLTARHNTSTWEYFVDGRLFKTVDDGGAQPPATVSHTLSGLPSGNHEILARWNVSNTGNAFYACVDVNVGGTGTTPPPTNPGTCAAAAWIPTSVYLGGARVSYQNRTYEARWWTQGEIPGQSGEWGAWRDLGAC</sequence>
<dbReference type="PANTHER" id="PTHR34823:SF1">
    <property type="entry name" value="CHITIN-BINDING TYPE-4 DOMAIN-CONTAINING PROTEIN"/>
    <property type="match status" value="1"/>
</dbReference>
<protein>
    <submittedName>
        <fullName evidence="4">Lytic polysaccharide monooxygenase</fullName>
    </submittedName>
</protein>
<dbReference type="Gene3D" id="2.10.10.20">
    <property type="entry name" value="Carbohydrate-binding module superfamily 5/12"/>
    <property type="match status" value="1"/>
</dbReference>
<name>A0ABP4ZZK3_9MICO</name>
<dbReference type="InterPro" id="IPR051024">
    <property type="entry name" value="GlcNAc_Chitin_IntDeg"/>
</dbReference>
<dbReference type="GO" id="GO:0004497">
    <property type="term" value="F:monooxygenase activity"/>
    <property type="evidence" value="ECO:0007669"/>
    <property type="project" value="UniProtKB-KW"/>
</dbReference>
<proteinExistence type="predicted"/>
<evidence type="ECO:0000256" key="1">
    <source>
        <dbReference type="ARBA" id="ARBA00022729"/>
    </source>
</evidence>
<dbReference type="Pfam" id="PF02839">
    <property type="entry name" value="CBM_5_12"/>
    <property type="match status" value="1"/>
</dbReference>
<dbReference type="InterPro" id="IPR003610">
    <property type="entry name" value="CBM5/12"/>
</dbReference>
<reference evidence="5" key="1">
    <citation type="journal article" date="2019" name="Int. J. Syst. Evol. Microbiol.">
        <title>The Global Catalogue of Microorganisms (GCM) 10K type strain sequencing project: providing services to taxonomists for standard genome sequencing and annotation.</title>
        <authorList>
            <consortium name="The Broad Institute Genomics Platform"/>
            <consortium name="The Broad Institute Genome Sequencing Center for Infectious Disease"/>
            <person name="Wu L."/>
            <person name="Ma J."/>
        </authorList>
    </citation>
    <scope>NUCLEOTIDE SEQUENCE [LARGE SCALE GENOMIC DNA]</scope>
    <source>
        <strain evidence="5">JCM 14326</strain>
    </source>
</reference>
<evidence type="ECO:0000313" key="5">
    <source>
        <dbReference type="Proteomes" id="UP001501094"/>
    </source>
</evidence>
<keyword evidence="5" id="KW-1185">Reference proteome</keyword>
<keyword evidence="4" id="KW-0560">Oxidoreductase</keyword>
<comment type="caution">
    <text evidence="4">The sequence shown here is derived from an EMBL/GenBank/DDBJ whole genome shotgun (WGS) entry which is preliminary data.</text>
</comment>
<dbReference type="SUPFAM" id="SSF81296">
    <property type="entry name" value="E set domains"/>
    <property type="match status" value="1"/>
</dbReference>
<dbReference type="CDD" id="cd12215">
    <property type="entry name" value="ChiC_BD"/>
    <property type="match status" value="1"/>
</dbReference>
<evidence type="ECO:0000313" key="4">
    <source>
        <dbReference type="EMBL" id="GAA1874950.1"/>
    </source>
</evidence>